<protein>
    <submittedName>
        <fullName evidence="5">50S ribosomal protein L30</fullName>
    </submittedName>
</protein>
<dbReference type="EMBL" id="NEXE01000057">
    <property type="protein sequence ID" value="PSN90508.1"/>
    <property type="molecule type" value="Genomic_DNA"/>
</dbReference>
<feature type="domain" description="Large ribosomal subunit protein uL30-like ferredoxin-like fold" evidence="4">
    <location>
        <begin position="10"/>
        <end position="58"/>
    </location>
</feature>
<comment type="similarity">
    <text evidence="1">Belongs to the universal ribosomal protein uL30 family.</text>
</comment>
<evidence type="ECO:0000256" key="1">
    <source>
        <dbReference type="ARBA" id="ARBA00007594"/>
    </source>
</evidence>
<dbReference type="AlphaFoldDB" id="A0A2R6AVZ9"/>
<dbReference type="CDD" id="cd01657">
    <property type="entry name" value="Ribosomal_L7_archeal_euk"/>
    <property type="match status" value="1"/>
</dbReference>
<dbReference type="GO" id="GO:0003735">
    <property type="term" value="F:structural constituent of ribosome"/>
    <property type="evidence" value="ECO:0007669"/>
    <property type="project" value="TreeGrafter"/>
</dbReference>
<dbReference type="Gene3D" id="3.30.1390.20">
    <property type="entry name" value="Ribosomal protein L30, ferredoxin-like fold domain"/>
    <property type="match status" value="1"/>
</dbReference>
<dbReference type="GO" id="GO:0022625">
    <property type="term" value="C:cytosolic large ribosomal subunit"/>
    <property type="evidence" value="ECO:0007669"/>
    <property type="project" value="TreeGrafter"/>
</dbReference>
<comment type="caution">
    <text evidence="5">The sequence shown here is derived from an EMBL/GenBank/DDBJ whole genome shotgun (WGS) entry which is preliminary data.</text>
</comment>
<dbReference type="Gene3D" id="1.10.15.30">
    <property type="match status" value="1"/>
</dbReference>
<dbReference type="PANTHER" id="PTHR11524">
    <property type="entry name" value="60S RIBOSOMAL PROTEIN L7"/>
    <property type="match status" value="1"/>
</dbReference>
<sequence>MGFMATLLGIIRIRGKVNVAKEDEETLSRLCLNKRNNLALFYDTPDIRGMLKKVEKYIAWGEVDSATLAMLLEKRGKMKGGVKLNVESLRKLDCQSHIELAEAIMQGRLNEYIRRGLVRSFNMTPPSKGFDGELRKPFSSGGVFGYHGKSISKLIMRMV</sequence>
<dbReference type="InterPro" id="IPR039699">
    <property type="entry name" value="Ribosomal_uL30"/>
</dbReference>
<keyword evidence="3" id="KW-0687">Ribonucleoprotein</keyword>
<evidence type="ECO:0000313" key="5">
    <source>
        <dbReference type="EMBL" id="PSN90508.1"/>
    </source>
</evidence>
<evidence type="ECO:0000259" key="4">
    <source>
        <dbReference type="Pfam" id="PF00327"/>
    </source>
</evidence>
<accession>A0A2R6AVZ9</accession>
<dbReference type="InterPro" id="IPR036919">
    <property type="entry name" value="Ribo_uL30_ferredoxin-like_sf"/>
</dbReference>
<evidence type="ECO:0000256" key="3">
    <source>
        <dbReference type="ARBA" id="ARBA00023274"/>
    </source>
</evidence>
<reference evidence="5 6" key="1">
    <citation type="submission" date="2017-04" db="EMBL/GenBank/DDBJ databases">
        <title>Novel microbial lineages endemic to geothermal iron-oxide mats fill important gaps in the evolutionary history of Archaea.</title>
        <authorList>
            <person name="Jay Z.J."/>
            <person name="Beam J.P."/>
            <person name="Dlakic M."/>
            <person name="Rusch D.B."/>
            <person name="Kozubal M.A."/>
            <person name="Inskeep W.P."/>
        </authorList>
    </citation>
    <scope>NUCLEOTIDE SEQUENCE [LARGE SCALE GENOMIC DNA]</scope>
    <source>
        <strain evidence="5">OSP_D</strain>
    </source>
</reference>
<dbReference type="GO" id="GO:0003723">
    <property type="term" value="F:RNA binding"/>
    <property type="evidence" value="ECO:0007669"/>
    <property type="project" value="TreeGrafter"/>
</dbReference>
<evidence type="ECO:0000256" key="2">
    <source>
        <dbReference type="ARBA" id="ARBA00022980"/>
    </source>
</evidence>
<evidence type="ECO:0000313" key="6">
    <source>
        <dbReference type="Proteomes" id="UP000240322"/>
    </source>
</evidence>
<dbReference type="Pfam" id="PF00327">
    <property type="entry name" value="Ribosomal_L30"/>
    <property type="match status" value="1"/>
</dbReference>
<dbReference type="PANTHER" id="PTHR11524:SF16">
    <property type="entry name" value="LARGE RIBOSOMAL SUBUNIT PROTEIN UL30"/>
    <property type="match status" value="1"/>
</dbReference>
<dbReference type="Proteomes" id="UP000240322">
    <property type="component" value="Unassembled WGS sequence"/>
</dbReference>
<name>A0A2R6AVZ9_9ARCH</name>
<dbReference type="SUPFAM" id="SSF55129">
    <property type="entry name" value="Ribosomal protein L30p/L7e"/>
    <property type="match status" value="1"/>
</dbReference>
<gene>
    <name evidence="5" type="ORF">B9Q03_06605</name>
</gene>
<keyword evidence="2 5" id="KW-0689">Ribosomal protein</keyword>
<dbReference type="NCBIfam" id="NF004711">
    <property type="entry name" value="PRK06049.1"/>
    <property type="match status" value="1"/>
</dbReference>
<organism evidence="5 6">
    <name type="scientific">Candidatus Marsarchaeota G2 archaeon OSP_D</name>
    <dbReference type="NCBI Taxonomy" id="1978157"/>
    <lineage>
        <taxon>Archaea</taxon>
        <taxon>Candidatus Marsarchaeota</taxon>
        <taxon>Candidatus Marsarchaeota group 2</taxon>
    </lineage>
</organism>
<dbReference type="InterPro" id="IPR035808">
    <property type="entry name" value="Ribosomal_uL30_euk_arc"/>
</dbReference>
<dbReference type="GO" id="GO:0000463">
    <property type="term" value="P:maturation of LSU-rRNA from tricistronic rRNA transcript (SSU-rRNA, 5.8S rRNA, LSU-rRNA)"/>
    <property type="evidence" value="ECO:0007669"/>
    <property type="project" value="TreeGrafter"/>
</dbReference>
<dbReference type="InterPro" id="IPR016082">
    <property type="entry name" value="Ribosomal_uL30_ferredoxin-like"/>
</dbReference>
<proteinExistence type="inferred from homology"/>